<dbReference type="GO" id="GO:0016743">
    <property type="term" value="F:carboxyl- or carbamoyltransferase activity"/>
    <property type="evidence" value="ECO:0007669"/>
    <property type="project" value="UniProtKB-UniRule"/>
</dbReference>
<keyword evidence="9" id="KW-0378">Hydrolase</keyword>
<feature type="active site" evidence="9">
    <location>
        <position position="18"/>
    </location>
</feature>
<dbReference type="AlphaFoldDB" id="A0A9X1HVV1"/>
<dbReference type="InterPro" id="IPR055128">
    <property type="entry name" value="HypF_C_2"/>
</dbReference>
<comment type="catalytic activity">
    <reaction evidence="9">
        <text>an acyl phosphate + H2O = a carboxylate + phosphate + H(+)</text>
        <dbReference type="Rhea" id="RHEA:14965"/>
        <dbReference type="ChEBI" id="CHEBI:15377"/>
        <dbReference type="ChEBI" id="CHEBI:15378"/>
        <dbReference type="ChEBI" id="CHEBI:29067"/>
        <dbReference type="ChEBI" id="CHEBI:43474"/>
        <dbReference type="ChEBI" id="CHEBI:59918"/>
        <dbReference type="EC" id="3.6.1.7"/>
    </reaction>
</comment>
<keyword evidence="13" id="KW-1185">Reference proteome</keyword>
<dbReference type="InterPro" id="IPR001792">
    <property type="entry name" value="Acylphosphatase-like_dom"/>
</dbReference>
<dbReference type="InterPro" id="IPR051060">
    <property type="entry name" value="Carbamoyltrans_HypF-like"/>
</dbReference>
<dbReference type="Pfam" id="PF07503">
    <property type="entry name" value="zf-HYPF"/>
    <property type="match status" value="2"/>
</dbReference>
<dbReference type="EMBL" id="JAIXNE010000011">
    <property type="protein sequence ID" value="MCA6079198.1"/>
    <property type="molecule type" value="Genomic_DNA"/>
</dbReference>
<evidence type="ECO:0000256" key="1">
    <source>
        <dbReference type="ARBA" id="ARBA00004711"/>
    </source>
</evidence>
<keyword evidence="6" id="KW-0862">Zinc</keyword>
<dbReference type="GO" id="GO:0051604">
    <property type="term" value="P:protein maturation"/>
    <property type="evidence" value="ECO:0007669"/>
    <property type="project" value="TreeGrafter"/>
</dbReference>
<dbReference type="GO" id="GO:0016874">
    <property type="term" value="F:ligase activity"/>
    <property type="evidence" value="ECO:0007669"/>
    <property type="project" value="UniProtKB-UniRule"/>
</dbReference>
<dbReference type="RefSeq" id="WP_225700058.1">
    <property type="nucleotide sequence ID" value="NZ_JAIXNE010000011.1"/>
</dbReference>
<dbReference type="Gene3D" id="3.30.420.40">
    <property type="match status" value="1"/>
</dbReference>
<feature type="domain" description="Acylphosphatase-like" evidence="10">
    <location>
        <begin position="3"/>
        <end position="89"/>
    </location>
</feature>
<dbReference type="PROSITE" id="PS51163">
    <property type="entry name" value="YRDC"/>
    <property type="match status" value="1"/>
</dbReference>
<feature type="domain" description="YrdC-like" evidence="11">
    <location>
        <begin position="199"/>
        <end position="389"/>
    </location>
</feature>
<dbReference type="GO" id="GO:0008270">
    <property type="term" value="F:zinc ion binding"/>
    <property type="evidence" value="ECO:0007669"/>
    <property type="project" value="UniProtKB-KW"/>
</dbReference>
<evidence type="ECO:0000259" key="10">
    <source>
        <dbReference type="PROSITE" id="PS51160"/>
    </source>
</evidence>
<dbReference type="Pfam" id="PF17788">
    <property type="entry name" value="HypF_C"/>
    <property type="match status" value="1"/>
</dbReference>
<evidence type="ECO:0000256" key="9">
    <source>
        <dbReference type="PROSITE-ProRule" id="PRU00520"/>
    </source>
</evidence>
<dbReference type="NCBIfam" id="TIGR00143">
    <property type="entry name" value="hypF"/>
    <property type="match status" value="1"/>
</dbReference>
<dbReference type="Gene3D" id="3.90.870.50">
    <property type="match status" value="1"/>
</dbReference>
<dbReference type="InterPro" id="IPR011125">
    <property type="entry name" value="Znf_HypF"/>
</dbReference>
<gene>
    <name evidence="12" type="primary">hypF</name>
    <name evidence="12" type="ORF">LDX50_30275</name>
</gene>
<dbReference type="InterPro" id="IPR036046">
    <property type="entry name" value="Acylphosphatase-like_dom_sf"/>
</dbReference>
<evidence type="ECO:0000256" key="4">
    <source>
        <dbReference type="ARBA" id="ARBA00022723"/>
    </source>
</evidence>
<evidence type="ECO:0000256" key="3">
    <source>
        <dbReference type="ARBA" id="ARBA00022598"/>
    </source>
</evidence>
<accession>A0A9X1HVV1</accession>
<dbReference type="SUPFAM" id="SSF55821">
    <property type="entry name" value="YrdC/RibB"/>
    <property type="match status" value="1"/>
</dbReference>
<dbReference type="InterPro" id="IPR017968">
    <property type="entry name" value="Acylphosphatase_CS"/>
</dbReference>
<dbReference type="Gene3D" id="3.30.110.120">
    <property type="match status" value="1"/>
</dbReference>
<comment type="similarity">
    <text evidence="2 8">Belongs to the carbamoyltransferase HypF family.</text>
</comment>
<evidence type="ECO:0000256" key="5">
    <source>
        <dbReference type="ARBA" id="ARBA00022771"/>
    </source>
</evidence>
<dbReference type="Gene3D" id="3.30.420.360">
    <property type="match status" value="1"/>
</dbReference>
<dbReference type="Proteomes" id="UP001139409">
    <property type="component" value="Unassembled WGS sequence"/>
</dbReference>
<evidence type="ECO:0000313" key="12">
    <source>
        <dbReference type="EMBL" id="MCA6079198.1"/>
    </source>
</evidence>
<reference evidence="12" key="1">
    <citation type="submission" date="2021-09" db="EMBL/GenBank/DDBJ databases">
        <title>Fulvivirga sp. isolated from coastal sediment.</title>
        <authorList>
            <person name="Yu H."/>
        </authorList>
    </citation>
    <scope>NUCLEOTIDE SEQUENCE</scope>
    <source>
        <strain evidence="12">1062</strain>
    </source>
</reference>
<keyword evidence="5" id="KW-0863">Zinc-finger</keyword>
<sequence length="766" mass="85895">MKTVHLHIEGIVQGVGFRPHVYRLAQEFSLNGWVNNAPDGVHIEIQGKPASVQDFLNALRENPPKLSRIINRTETLVARPKFDGFQIIESKDNSEKSVLLTPDYAICTSCEKELFDPENRRFRYPFITCTNCGPRFSIIDGLPYDRIRTTMQPFNMCSECKNEYDDIYDRRYYSQTNSCPVCGITLSIAENGQQPCEVPDIFQRIYSALHEGKIIAVKGIGGFLLLCDASNKESIQLLRQRKGRPSKPLALMYPDEEMLLSDVETTPQQLEAYMSVEAPIVLFNCKGSMESDLQVNEIAPGLTSLGIMRPYAPLLALIARDFGSPLVATSANISGAPIIYNNEQALSSLSWIADLIITHDRDITLPEDDSVIKFTPEHGKRIILRRSRGFAPNYLARKSVSTDPVLSMGASLKSTFALQHGENTYVSQYLGDQDSFDAHESFKHTLGKLAGVLDFTPREILADMHPQYLSTILAEKLAKSHTIPVWKIQHHEAHFAAVLGENGLIESGEPVLGVIWDGTGYGTDGQVWGGEFFNYENHRFSRIGHLAYFAHILGDKMSREPRLSALSLLHGTIAEQAIKDCFNQQEWEYYHKVLRKGDNLQTSSAGRLFDAAACLAGLGYSTTYEGEAAVKLEALAKTASDKKNLRPIDFEQCMSPVYHLLRFHQFLTNKMPTADAAWQFHAGLVQAIHFKARSHNYRKVAFSGGVFQNDVMVDLLVSLMQEKFELYFHEELSPNDENISFGQLIHHGISSSAVAAEEYADNFYEN</sequence>
<dbReference type="Pfam" id="PF01300">
    <property type="entry name" value="Sua5_yciO_yrdC"/>
    <property type="match status" value="1"/>
</dbReference>
<dbReference type="SUPFAM" id="SSF54975">
    <property type="entry name" value="Acylphosphatase/BLUF domain-like"/>
    <property type="match status" value="1"/>
</dbReference>
<proteinExistence type="inferred from homology"/>
<dbReference type="GO" id="GO:0003725">
    <property type="term" value="F:double-stranded RNA binding"/>
    <property type="evidence" value="ECO:0007669"/>
    <property type="project" value="InterPro"/>
</dbReference>
<evidence type="ECO:0000256" key="2">
    <source>
        <dbReference type="ARBA" id="ARBA00008097"/>
    </source>
</evidence>
<evidence type="ECO:0000256" key="7">
    <source>
        <dbReference type="ARBA" id="ARBA00048220"/>
    </source>
</evidence>
<dbReference type="InterPro" id="IPR017945">
    <property type="entry name" value="DHBP_synth_RibB-like_a/b_dom"/>
</dbReference>
<evidence type="ECO:0000256" key="8">
    <source>
        <dbReference type="PIRNR" id="PIRNR006256"/>
    </source>
</evidence>
<protein>
    <recommendedName>
        <fullName evidence="8">Carbamoyltransferase</fullName>
        <ecNumber evidence="8">6.2.-.-</ecNumber>
    </recommendedName>
</protein>
<name>A0A9X1HVV1_9BACT</name>
<comment type="catalytic activity">
    <reaction evidence="7">
        <text>C-terminal L-cysteinyl-[HypE protein] + carbamoyl phosphate + ATP + H2O = C-terminal S-carboxamide-L-cysteinyl-[HypE protein] + AMP + phosphate + diphosphate + H(+)</text>
        <dbReference type="Rhea" id="RHEA:55636"/>
        <dbReference type="Rhea" id="RHEA-COMP:14247"/>
        <dbReference type="Rhea" id="RHEA-COMP:14392"/>
        <dbReference type="ChEBI" id="CHEBI:15377"/>
        <dbReference type="ChEBI" id="CHEBI:15378"/>
        <dbReference type="ChEBI" id="CHEBI:30616"/>
        <dbReference type="ChEBI" id="CHEBI:33019"/>
        <dbReference type="ChEBI" id="CHEBI:43474"/>
        <dbReference type="ChEBI" id="CHEBI:58228"/>
        <dbReference type="ChEBI" id="CHEBI:76913"/>
        <dbReference type="ChEBI" id="CHEBI:139126"/>
        <dbReference type="ChEBI" id="CHEBI:456215"/>
    </reaction>
</comment>
<dbReference type="PIRSF" id="PIRSF006256">
    <property type="entry name" value="CMPcnvr_hdrg_mat"/>
    <property type="match status" value="1"/>
</dbReference>
<dbReference type="InterPro" id="IPR041440">
    <property type="entry name" value="HypF_C"/>
</dbReference>
<comment type="pathway">
    <text evidence="1">Protein modification; [NiFe] hydrogenase maturation.</text>
</comment>
<dbReference type="PROSITE" id="PS00150">
    <property type="entry name" value="ACYLPHOSPHATASE_1"/>
    <property type="match status" value="1"/>
</dbReference>
<feature type="active site" evidence="9">
    <location>
        <position position="36"/>
    </location>
</feature>
<dbReference type="PROSITE" id="PS51160">
    <property type="entry name" value="ACYLPHOSPHATASE_3"/>
    <property type="match status" value="1"/>
</dbReference>
<dbReference type="EC" id="6.2.-.-" evidence="8"/>
<evidence type="ECO:0000259" key="11">
    <source>
        <dbReference type="PROSITE" id="PS51163"/>
    </source>
</evidence>
<evidence type="ECO:0000256" key="6">
    <source>
        <dbReference type="ARBA" id="ARBA00022833"/>
    </source>
</evidence>
<keyword evidence="3 12" id="KW-0436">Ligase</keyword>
<dbReference type="GO" id="GO:0003998">
    <property type="term" value="F:acylphosphatase activity"/>
    <property type="evidence" value="ECO:0007669"/>
    <property type="project" value="UniProtKB-EC"/>
</dbReference>
<keyword evidence="4" id="KW-0479">Metal-binding</keyword>
<dbReference type="PANTHER" id="PTHR42959:SF1">
    <property type="entry name" value="CARBAMOYLTRANSFERASE HYPF"/>
    <property type="match status" value="1"/>
</dbReference>
<evidence type="ECO:0000313" key="13">
    <source>
        <dbReference type="Proteomes" id="UP001139409"/>
    </source>
</evidence>
<dbReference type="Pfam" id="PF00708">
    <property type="entry name" value="Acylphosphatase"/>
    <property type="match status" value="1"/>
</dbReference>
<dbReference type="InterPro" id="IPR004421">
    <property type="entry name" value="Carbamoyltransferase_HypF"/>
</dbReference>
<dbReference type="Pfam" id="PF22521">
    <property type="entry name" value="HypF_C_2"/>
    <property type="match status" value="1"/>
</dbReference>
<dbReference type="PANTHER" id="PTHR42959">
    <property type="entry name" value="CARBAMOYLTRANSFERASE"/>
    <property type="match status" value="1"/>
</dbReference>
<dbReference type="InterPro" id="IPR006070">
    <property type="entry name" value="Sua5-like_dom"/>
</dbReference>
<organism evidence="12 13">
    <name type="scientific">Fulvivirga sedimenti</name>
    <dbReference type="NCBI Taxonomy" id="2879465"/>
    <lineage>
        <taxon>Bacteria</taxon>
        <taxon>Pseudomonadati</taxon>
        <taxon>Bacteroidota</taxon>
        <taxon>Cytophagia</taxon>
        <taxon>Cytophagales</taxon>
        <taxon>Fulvivirgaceae</taxon>
        <taxon>Fulvivirga</taxon>
    </lineage>
</organism>
<comment type="caution">
    <text evidence="12">The sequence shown here is derived from an EMBL/GenBank/DDBJ whole genome shotgun (WGS) entry which is preliminary data.</text>
</comment>